<proteinExistence type="predicted"/>
<dbReference type="RefSeq" id="WP_004329256.1">
    <property type="nucleotide sequence ID" value="NZ_BAAFKT010000008.1"/>
</dbReference>
<evidence type="ECO:0000256" key="6">
    <source>
        <dbReference type="PROSITE-ProRule" id="PRU00169"/>
    </source>
</evidence>
<evidence type="ECO:0000256" key="1">
    <source>
        <dbReference type="ARBA" id="ARBA00022553"/>
    </source>
</evidence>
<protein>
    <submittedName>
        <fullName evidence="10">DNA-binding response regulator</fullName>
    </submittedName>
</protein>
<dbReference type="PROSITE" id="PS50110">
    <property type="entry name" value="RESPONSE_REGULATORY"/>
    <property type="match status" value="1"/>
</dbReference>
<feature type="DNA-binding region" description="OmpR/PhoB-type" evidence="7">
    <location>
        <begin position="124"/>
        <end position="224"/>
    </location>
</feature>
<dbReference type="GO" id="GO:0005829">
    <property type="term" value="C:cytosol"/>
    <property type="evidence" value="ECO:0007669"/>
    <property type="project" value="TreeGrafter"/>
</dbReference>
<dbReference type="EMBL" id="MNQH01000002">
    <property type="protein sequence ID" value="OKY96219.1"/>
    <property type="molecule type" value="Genomic_DNA"/>
</dbReference>
<evidence type="ECO:0000256" key="3">
    <source>
        <dbReference type="ARBA" id="ARBA00023015"/>
    </source>
</evidence>
<dbReference type="InterPro" id="IPR039420">
    <property type="entry name" value="WalR-like"/>
</dbReference>
<feature type="domain" description="Response regulatory" evidence="8">
    <location>
        <begin position="2"/>
        <end position="116"/>
    </location>
</feature>
<keyword evidence="4 7" id="KW-0238">DNA-binding</keyword>
<dbReference type="STRING" id="28117.BHV66_02530"/>
<dbReference type="SUPFAM" id="SSF52172">
    <property type="entry name" value="CheY-like"/>
    <property type="match status" value="1"/>
</dbReference>
<dbReference type="Gene3D" id="1.10.10.10">
    <property type="entry name" value="Winged helix-like DNA-binding domain superfamily/Winged helix DNA-binding domain"/>
    <property type="match status" value="1"/>
</dbReference>
<evidence type="ECO:0000313" key="11">
    <source>
        <dbReference type="Proteomes" id="UP000187417"/>
    </source>
</evidence>
<dbReference type="SMART" id="SM00448">
    <property type="entry name" value="REC"/>
    <property type="match status" value="1"/>
</dbReference>
<reference evidence="10 11" key="1">
    <citation type="journal article" date="2016" name="Nat. Biotechnol.">
        <title>Measurement of bacterial replication rates in microbial communities.</title>
        <authorList>
            <person name="Brown C.T."/>
            <person name="Olm M.R."/>
            <person name="Thomas B.C."/>
            <person name="Banfield J.F."/>
        </authorList>
    </citation>
    <scope>NUCLEOTIDE SEQUENCE [LARGE SCALE GENOMIC DNA]</scope>
    <source>
        <strain evidence="10">CAG:67_53_122</strain>
    </source>
</reference>
<dbReference type="InterPro" id="IPR001789">
    <property type="entry name" value="Sig_transdc_resp-reg_receiver"/>
</dbReference>
<keyword evidence="2" id="KW-0902">Two-component regulatory system</keyword>
<dbReference type="Proteomes" id="UP000187417">
    <property type="component" value="Unassembled WGS sequence"/>
</dbReference>
<organism evidence="10 11">
    <name type="scientific">Alistipes putredinis</name>
    <dbReference type="NCBI Taxonomy" id="28117"/>
    <lineage>
        <taxon>Bacteria</taxon>
        <taxon>Pseudomonadati</taxon>
        <taxon>Bacteroidota</taxon>
        <taxon>Bacteroidia</taxon>
        <taxon>Bacteroidales</taxon>
        <taxon>Rikenellaceae</taxon>
        <taxon>Alistipes</taxon>
    </lineage>
</organism>
<feature type="domain" description="OmpR/PhoB-type" evidence="9">
    <location>
        <begin position="124"/>
        <end position="224"/>
    </location>
</feature>
<sequence length="224" mass="25198">MKLLIVEDESSLRELLARALRKEQYVVETASTYAEASDKLAAYSYDCILLDIMLPDGNGLQLLERLRRADKRENVIIISARDSLEDKVLGLKEGADDYLPKPFHLAELSARIQSVIRRSRGGGKGGIALGNVTLDPESCRVEIDGKEVALLKKEFDILSYFMQRPRHVVDKAVLAEAVWGDHVDQSDNFHFVYSQVKNLRRKLEEAGASIEIKAVYGFGYKLID</sequence>
<dbReference type="CDD" id="cd00383">
    <property type="entry name" value="trans_reg_C"/>
    <property type="match status" value="1"/>
</dbReference>
<feature type="modified residue" description="4-aspartylphosphate" evidence="6">
    <location>
        <position position="51"/>
    </location>
</feature>
<dbReference type="InterPro" id="IPR036388">
    <property type="entry name" value="WH-like_DNA-bd_sf"/>
</dbReference>
<dbReference type="Gene3D" id="6.10.250.690">
    <property type="match status" value="1"/>
</dbReference>
<evidence type="ECO:0000256" key="4">
    <source>
        <dbReference type="ARBA" id="ARBA00023125"/>
    </source>
</evidence>
<gene>
    <name evidence="10" type="ORF">BHV66_02530</name>
</gene>
<dbReference type="GO" id="GO:0006355">
    <property type="term" value="P:regulation of DNA-templated transcription"/>
    <property type="evidence" value="ECO:0007669"/>
    <property type="project" value="InterPro"/>
</dbReference>
<dbReference type="InterPro" id="IPR001867">
    <property type="entry name" value="OmpR/PhoB-type_DNA-bd"/>
</dbReference>
<dbReference type="GO" id="GO:0032993">
    <property type="term" value="C:protein-DNA complex"/>
    <property type="evidence" value="ECO:0007669"/>
    <property type="project" value="TreeGrafter"/>
</dbReference>
<evidence type="ECO:0000256" key="5">
    <source>
        <dbReference type="ARBA" id="ARBA00023163"/>
    </source>
</evidence>
<comment type="caution">
    <text evidence="10">The sequence shown here is derived from an EMBL/GenBank/DDBJ whole genome shotgun (WGS) entry which is preliminary data.</text>
</comment>
<keyword evidence="3" id="KW-0805">Transcription regulation</keyword>
<evidence type="ECO:0000259" key="8">
    <source>
        <dbReference type="PROSITE" id="PS50110"/>
    </source>
</evidence>
<dbReference type="Pfam" id="PF00072">
    <property type="entry name" value="Response_reg"/>
    <property type="match status" value="1"/>
</dbReference>
<name>A0A1Q6FBH3_9BACT</name>
<dbReference type="InterPro" id="IPR011006">
    <property type="entry name" value="CheY-like_superfamily"/>
</dbReference>
<dbReference type="GO" id="GO:0000156">
    <property type="term" value="F:phosphorelay response regulator activity"/>
    <property type="evidence" value="ECO:0007669"/>
    <property type="project" value="TreeGrafter"/>
</dbReference>
<keyword evidence="1 6" id="KW-0597">Phosphoprotein</keyword>
<evidence type="ECO:0000313" key="10">
    <source>
        <dbReference type="EMBL" id="OKY96219.1"/>
    </source>
</evidence>
<dbReference type="PANTHER" id="PTHR48111:SF22">
    <property type="entry name" value="REGULATOR OF RPOS"/>
    <property type="match status" value="1"/>
</dbReference>
<evidence type="ECO:0000256" key="7">
    <source>
        <dbReference type="PROSITE-ProRule" id="PRU01091"/>
    </source>
</evidence>
<dbReference type="GO" id="GO:0000976">
    <property type="term" value="F:transcription cis-regulatory region binding"/>
    <property type="evidence" value="ECO:0007669"/>
    <property type="project" value="TreeGrafter"/>
</dbReference>
<dbReference type="Gene3D" id="3.40.50.2300">
    <property type="match status" value="1"/>
</dbReference>
<accession>A0A1Q6FBH3</accession>
<dbReference type="PANTHER" id="PTHR48111">
    <property type="entry name" value="REGULATOR OF RPOS"/>
    <property type="match status" value="1"/>
</dbReference>
<dbReference type="GeneID" id="73803470"/>
<keyword evidence="5" id="KW-0804">Transcription</keyword>
<dbReference type="PROSITE" id="PS51755">
    <property type="entry name" value="OMPR_PHOB"/>
    <property type="match status" value="1"/>
</dbReference>
<evidence type="ECO:0000259" key="9">
    <source>
        <dbReference type="PROSITE" id="PS51755"/>
    </source>
</evidence>
<dbReference type="AlphaFoldDB" id="A0A1Q6FBH3"/>
<dbReference type="Pfam" id="PF00486">
    <property type="entry name" value="Trans_reg_C"/>
    <property type="match status" value="1"/>
</dbReference>
<dbReference type="SMART" id="SM00862">
    <property type="entry name" value="Trans_reg_C"/>
    <property type="match status" value="1"/>
</dbReference>
<evidence type="ECO:0000256" key="2">
    <source>
        <dbReference type="ARBA" id="ARBA00023012"/>
    </source>
</evidence>